<organism evidence="2 3">
    <name type="scientific">Helicobacter gastrocanis</name>
    <dbReference type="NCBI Taxonomy" id="2849641"/>
    <lineage>
        <taxon>Bacteria</taxon>
        <taxon>Pseudomonadati</taxon>
        <taxon>Campylobacterota</taxon>
        <taxon>Epsilonproteobacteria</taxon>
        <taxon>Campylobacterales</taxon>
        <taxon>Helicobacteraceae</taxon>
        <taxon>Helicobacter</taxon>
    </lineage>
</organism>
<proteinExistence type="predicted"/>
<evidence type="ECO:0000313" key="2">
    <source>
        <dbReference type="EMBL" id="BCZ18078.1"/>
    </source>
</evidence>
<dbReference type="SUPFAM" id="SSF55326">
    <property type="entry name" value="PurM N-terminal domain-like"/>
    <property type="match status" value="1"/>
</dbReference>
<protein>
    <recommendedName>
        <fullName evidence="1">PurM-like N-terminal domain-containing protein</fullName>
    </recommendedName>
</protein>
<dbReference type="Gene3D" id="3.30.1330.10">
    <property type="entry name" value="PurM-like, N-terminal domain"/>
    <property type="match status" value="1"/>
</dbReference>
<gene>
    <name evidence="2" type="ORF">NHP190003_13600</name>
</gene>
<dbReference type="PANTHER" id="PTHR43555:SF1">
    <property type="entry name" value="PHOSPHORIBOSYLFORMYLGLYCINAMIDINE SYNTHASE SUBUNIT PURL"/>
    <property type="match status" value="1"/>
</dbReference>
<reference evidence="2 3" key="1">
    <citation type="submission" date="2021-07" db="EMBL/GenBank/DDBJ databases">
        <title>Novel Helicobacter sp. Isolated from a dog.</title>
        <authorList>
            <person name="Rimbara E."/>
            <person name="Suzuki M."/>
        </authorList>
    </citation>
    <scope>NUCLEOTIDE SEQUENCE [LARGE SCALE GENOMIC DNA]</scope>
    <source>
        <strain evidence="3">NHP19-003</strain>
    </source>
</reference>
<dbReference type="Proteomes" id="UP000826775">
    <property type="component" value="Chromosome"/>
</dbReference>
<dbReference type="InterPro" id="IPR016188">
    <property type="entry name" value="PurM-like_N"/>
</dbReference>
<dbReference type="Pfam" id="PF00586">
    <property type="entry name" value="AIRS"/>
    <property type="match status" value="1"/>
</dbReference>
<accession>A0ABM7SBQ3</accession>
<evidence type="ECO:0000259" key="1">
    <source>
        <dbReference type="Pfam" id="PF00586"/>
    </source>
</evidence>
<name>A0ABM7SBQ3_9HELI</name>
<sequence>MGLNALPPAQIWLPQIKKHLCIALTSSTPLALQEPRKDSKNLCLQATKELQDMGAKVLGFSDSINLGAMDGHGAWVLQQMCLGLKEARQELGVPFISGNVSLNNATANTPSIPPTLAIVAVGVL</sequence>
<dbReference type="InterPro" id="IPR036921">
    <property type="entry name" value="PurM-like_N_sf"/>
</dbReference>
<dbReference type="EMBL" id="AP024814">
    <property type="protein sequence ID" value="BCZ18078.1"/>
    <property type="molecule type" value="Genomic_DNA"/>
</dbReference>
<keyword evidence="3" id="KW-1185">Reference proteome</keyword>
<feature type="domain" description="PurM-like N-terminal" evidence="1">
    <location>
        <begin position="43"/>
        <end position="123"/>
    </location>
</feature>
<dbReference type="InterPro" id="IPR010074">
    <property type="entry name" value="PRibForGlyAmidine_synth_PurL"/>
</dbReference>
<dbReference type="PANTHER" id="PTHR43555">
    <property type="entry name" value="PHOSPHORIBOSYLFORMYLGLYCINAMIDINE SYNTHASE SUBUNIT PURL"/>
    <property type="match status" value="1"/>
</dbReference>
<evidence type="ECO:0000313" key="3">
    <source>
        <dbReference type="Proteomes" id="UP000826775"/>
    </source>
</evidence>